<name>A0A3P7M5W7_DIBLA</name>
<proteinExistence type="predicted"/>
<accession>A0A3P7M5W7</accession>
<reference evidence="1 2" key="1">
    <citation type="submission" date="2018-11" db="EMBL/GenBank/DDBJ databases">
        <authorList>
            <consortium name="Pathogen Informatics"/>
        </authorList>
    </citation>
    <scope>NUCLEOTIDE SEQUENCE [LARGE SCALE GENOMIC DNA]</scope>
</reference>
<feature type="non-terminal residue" evidence="1">
    <location>
        <position position="1"/>
    </location>
</feature>
<dbReference type="Proteomes" id="UP000281553">
    <property type="component" value="Unassembled WGS sequence"/>
</dbReference>
<dbReference type="EMBL" id="UYRU01071697">
    <property type="protein sequence ID" value="VDN21340.1"/>
    <property type="molecule type" value="Genomic_DNA"/>
</dbReference>
<evidence type="ECO:0000313" key="2">
    <source>
        <dbReference type="Proteomes" id="UP000281553"/>
    </source>
</evidence>
<evidence type="ECO:0000313" key="1">
    <source>
        <dbReference type="EMBL" id="VDN21340.1"/>
    </source>
</evidence>
<keyword evidence="2" id="KW-1185">Reference proteome</keyword>
<gene>
    <name evidence="1" type="ORF">DILT_LOCUS13815</name>
</gene>
<protein>
    <submittedName>
        <fullName evidence="1">Uncharacterized protein</fullName>
    </submittedName>
</protein>
<sequence length="94" mass="10286">KGHDRGGHGCKPPTIERGQSNLFTEINGDLQKLLDLRNNYERMKIQQESSLGAGGPADVDPLLLELYTVPAEACGVLADYEAFLNAVSYLIVRL</sequence>
<dbReference type="OrthoDB" id="10576644at2759"/>
<organism evidence="1 2">
    <name type="scientific">Dibothriocephalus latus</name>
    <name type="common">Fish tapeworm</name>
    <name type="synonym">Diphyllobothrium latum</name>
    <dbReference type="NCBI Taxonomy" id="60516"/>
    <lineage>
        <taxon>Eukaryota</taxon>
        <taxon>Metazoa</taxon>
        <taxon>Spiralia</taxon>
        <taxon>Lophotrochozoa</taxon>
        <taxon>Platyhelminthes</taxon>
        <taxon>Cestoda</taxon>
        <taxon>Eucestoda</taxon>
        <taxon>Diphyllobothriidea</taxon>
        <taxon>Diphyllobothriidae</taxon>
        <taxon>Dibothriocephalus</taxon>
    </lineage>
</organism>
<dbReference type="AlphaFoldDB" id="A0A3P7M5W7"/>